<dbReference type="RefSeq" id="WP_244731333.1">
    <property type="nucleotide sequence ID" value="NZ_CP091516.1"/>
</dbReference>
<keyword evidence="3" id="KW-1185">Reference proteome</keyword>
<dbReference type="EMBL" id="UGJJ01000003">
    <property type="protein sequence ID" value="STR03264.1"/>
    <property type="molecule type" value="Genomic_DNA"/>
</dbReference>
<sequence length="107" mass="11655">MADMMPEPDSPQSFADLLSPPTVYVAPADEHGGIGIGVAFHCEWDLERSLGVILCGGEVVETGGEDVTFCFSDGLKCPRSAFFGTIHRKPYPAIQAYRKGLNWPILR</sequence>
<dbReference type="AlphaFoldDB" id="A0A377R4U6"/>
<evidence type="ECO:0000313" key="3">
    <source>
        <dbReference type="Proteomes" id="UP000254293"/>
    </source>
</evidence>
<reference evidence="2 3" key="1">
    <citation type="submission" date="2018-06" db="EMBL/GenBank/DDBJ databases">
        <authorList>
            <consortium name="Pathogen Informatics"/>
            <person name="Doyle S."/>
        </authorList>
    </citation>
    <scope>NUCLEOTIDE SEQUENCE [LARGE SCALE GENOMIC DNA]</scope>
    <source>
        <strain evidence="2 3">NCTC13336</strain>
    </source>
</reference>
<dbReference type="InterPro" id="IPR054254">
    <property type="entry name" value="DUF6985"/>
</dbReference>
<feature type="domain" description="DUF6985" evidence="1">
    <location>
        <begin position="3"/>
        <end position="67"/>
    </location>
</feature>
<organism evidence="2 3">
    <name type="scientific">Kingella potus</name>
    <dbReference type="NCBI Taxonomy" id="265175"/>
    <lineage>
        <taxon>Bacteria</taxon>
        <taxon>Pseudomonadati</taxon>
        <taxon>Pseudomonadota</taxon>
        <taxon>Betaproteobacteria</taxon>
        <taxon>Neisseriales</taxon>
        <taxon>Neisseriaceae</taxon>
        <taxon>Kingella</taxon>
    </lineage>
</organism>
<evidence type="ECO:0000259" key="1">
    <source>
        <dbReference type="Pfam" id="PF22481"/>
    </source>
</evidence>
<accession>A0A377R4U6</accession>
<gene>
    <name evidence="2" type="ORF">NCTC13336_02181</name>
</gene>
<protein>
    <recommendedName>
        <fullName evidence="1">DUF6985 domain-containing protein</fullName>
    </recommendedName>
</protein>
<evidence type="ECO:0000313" key="2">
    <source>
        <dbReference type="EMBL" id="STR03264.1"/>
    </source>
</evidence>
<dbReference type="Proteomes" id="UP000254293">
    <property type="component" value="Unassembled WGS sequence"/>
</dbReference>
<name>A0A377R4U6_9NEIS</name>
<dbReference type="Pfam" id="PF22481">
    <property type="entry name" value="DUF6985"/>
    <property type="match status" value="1"/>
</dbReference>
<proteinExistence type="predicted"/>